<dbReference type="GO" id="GO:0005737">
    <property type="term" value="C:cytoplasm"/>
    <property type="evidence" value="ECO:0007669"/>
    <property type="project" value="TreeGrafter"/>
</dbReference>
<dbReference type="Proteomes" id="UP000469559">
    <property type="component" value="Unassembled WGS sequence"/>
</dbReference>
<name>A0A8T9BD62_9HELO</name>
<gene>
    <name evidence="1" type="primary">POF1</name>
    <name evidence="1" type="ORF">LARI1_G003591</name>
</gene>
<dbReference type="PANTHER" id="PTHR31285:SF0">
    <property type="entry name" value="NICOTINAMIDE MONONUCLEOTIDE ADENYLYLTRANSFERASE"/>
    <property type="match status" value="1"/>
</dbReference>
<reference evidence="1 2" key="1">
    <citation type="submission" date="2018-05" db="EMBL/GenBank/DDBJ databases">
        <title>Whole genome sequencing for identification of molecular markers to develop diagnostic detection tools for the regulated plant pathogen Lachnellula willkommii.</title>
        <authorList>
            <person name="Giroux E."/>
            <person name="Bilodeau G."/>
        </authorList>
    </citation>
    <scope>NUCLEOTIDE SEQUENCE [LARGE SCALE GENOMIC DNA]</scope>
    <source>
        <strain evidence="1 2">CBS 203.66</strain>
    </source>
</reference>
<dbReference type="SUPFAM" id="SSF52374">
    <property type="entry name" value="Nucleotidylyl transferase"/>
    <property type="match status" value="1"/>
</dbReference>
<dbReference type="PANTHER" id="PTHR31285">
    <property type="entry name" value="NICOTINAMIDE MONONUCLEOTIDE ADENYLYLTRANSFERASE"/>
    <property type="match status" value="1"/>
</dbReference>
<evidence type="ECO:0000313" key="2">
    <source>
        <dbReference type="Proteomes" id="UP000469559"/>
    </source>
</evidence>
<dbReference type="GO" id="GO:0016887">
    <property type="term" value="F:ATP hydrolysis activity"/>
    <property type="evidence" value="ECO:0007669"/>
    <property type="project" value="TreeGrafter"/>
</dbReference>
<keyword evidence="1" id="KW-0548">Nucleotidyltransferase</keyword>
<dbReference type="EMBL" id="QGMF01000202">
    <property type="protein sequence ID" value="TVY18020.1"/>
    <property type="molecule type" value="Genomic_DNA"/>
</dbReference>
<keyword evidence="1" id="KW-0808">Transferase</keyword>
<dbReference type="Gene3D" id="3.40.50.620">
    <property type="entry name" value="HUPs"/>
    <property type="match status" value="1"/>
</dbReference>
<proteinExistence type="predicted"/>
<dbReference type="AlphaFoldDB" id="A0A8T9BD62"/>
<dbReference type="GO" id="GO:0000309">
    <property type="term" value="F:nicotinamide-nucleotide adenylyltransferase activity"/>
    <property type="evidence" value="ECO:0007669"/>
    <property type="project" value="TreeGrafter"/>
</dbReference>
<dbReference type="InterPro" id="IPR014729">
    <property type="entry name" value="Rossmann-like_a/b/a_fold"/>
</dbReference>
<organism evidence="1 2">
    <name type="scientific">Lachnellula arida</name>
    <dbReference type="NCBI Taxonomy" id="1316785"/>
    <lineage>
        <taxon>Eukaryota</taxon>
        <taxon>Fungi</taxon>
        <taxon>Dikarya</taxon>
        <taxon>Ascomycota</taxon>
        <taxon>Pezizomycotina</taxon>
        <taxon>Leotiomycetes</taxon>
        <taxon>Helotiales</taxon>
        <taxon>Lachnaceae</taxon>
        <taxon>Lachnellula</taxon>
    </lineage>
</organism>
<dbReference type="OrthoDB" id="5591297at2759"/>
<evidence type="ECO:0000313" key="1">
    <source>
        <dbReference type="EMBL" id="TVY18020.1"/>
    </source>
</evidence>
<sequence length="302" mass="33047">MTTTSHPLATSTMRARIPHYRALLSTFTTSPSTFEILHSIPSPSTSTSTSPLPKTLLTLDSSFNPPTLAHAHLLHTALSLPTHPPTRILLLLATTNADKAPKPASFEERLCMMEIFASELLSQLTNTRPTSNAKEKQTGTEIGGIDIAVTKHPYFVNKSTSISAHPSYTQSAQQIHLIGFDTLTRLLDPKYYPPSHTLSAVSSFLAHHKLLVTYRLHDAWGTREEQDAYVKRIGEGALDGVGGRREWVGEGRIRMVEGAREVVSSTRVRDACRRGDGAALKGLVTEGVAEWVLGERLYLGDA</sequence>
<dbReference type="GO" id="GO:0005634">
    <property type="term" value="C:nucleus"/>
    <property type="evidence" value="ECO:0007669"/>
    <property type="project" value="TreeGrafter"/>
</dbReference>
<protein>
    <submittedName>
        <fullName evidence="1">Nicotinamide mononucleotide adenylyltransferase</fullName>
    </submittedName>
</protein>
<comment type="caution">
    <text evidence="1">The sequence shown here is derived from an EMBL/GenBank/DDBJ whole genome shotgun (WGS) entry which is preliminary data.</text>
</comment>
<accession>A0A8T9BD62</accession>
<keyword evidence="2" id="KW-1185">Reference proteome</keyword>